<evidence type="ECO:0000259" key="1">
    <source>
        <dbReference type="Pfam" id="PF01520"/>
    </source>
</evidence>
<dbReference type="SUPFAM" id="SSF47090">
    <property type="entry name" value="PGBD-like"/>
    <property type="match status" value="1"/>
</dbReference>
<dbReference type="InterPro" id="IPR036366">
    <property type="entry name" value="PGBDSf"/>
</dbReference>
<dbReference type="AlphaFoldDB" id="A0A2H0RFJ3"/>
<evidence type="ECO:0000313" key="2">
    <source>
        <dbReference type="EMBL" id="PIR45146.1"/>
    </source>
</evidence>
<organism evidence="2 3">
    <name type="scientific">Candidatus Vogelbacteria bacterium CG10_big_fil_rev_8_21_14_0_10_51_16</name>
    <dbReference type="NCBI Taxonomy" id="1975045"/>
    <lineage>
        <taxon>Bacteria</taxon>
        <taxon>Candidatus Vogeliibacteriota</taxon>
    </lineage>
</organism>
<dbReference type="InterPro" id="IPR036365">
    <property type="entry name" value="PGBD-like_sf"/>
</dbReference>
<dbReference type="GO" id="GO:0008745">
    <property type="term" value="F:N-acetylmuramoyl-L-alanine amidase activity"/>
    <property type="evidence" value="ECO:0007669"/>
    <property type="project" value="InterPro"/>
</dbReference>
<comment type="caution">
    <text evidence="2">The sequence shown here is derived from an EMBL/GenBank/DDBJ whole genome shotgun (WGS) entry which is preliminary data.</text>
</comment>
<dbReference type="Gene3D" id="3.40.630.40">
    <property type="entry name" value="Zn-dependent exopeptidases"/>
    <property type="match status" value="1"/>
</dbReference>
<dbReference type="Proteomes" id="UP000228767">
    <property type="component" value="Unassembled WGS sequence"/>
</dbReference>
<name>A0A2H0RFJ3_9BACT</name>
<dbReference type="GO" id="GO:0009253">
    <property type="term" value="P:peptidoglycan catabolic process"/>
    <property type="evidence" value="ECO:0007669"/>
    <property type="project" value="InterPro"/>
</dbReference>
<dbReference type="Pfam" id="PF01520">
    <property type="entry name" value="Amidase_3"/>
    <property type="match status" value="1"/>
</dbReference>
<accession>A0A2H0RFJ3</accession>
<dbReference type="InterPro" id="IPR002508">
    <property type="entry name" value="MurNAc-LAA_cat"/>
</dbReference>
<evidence type="ECO:0000313" key="3">
    <source>
        <dbReference type="Proteomes" id="UP000228767"/>
    </source>
</evidence>
<dbReference type="EMBL" id="PCYI01000006">
    <property type="protein sequence ID" value="PIR45146.1"/>
    <property type="molecule type" value="Genomic_DNA"/>
</dbReference>
<gene>
    <name evidence="2" type="ORF">COV10_01320</name>
</gene>
<sequence length="403" mass="44794">MAFGVITLLLLILILAGGGMDGLRQFAGLFFAETTTPEALRDAYGKRPISILVVPGHDNISSGTAFGTLSESDLNLEMAYGLARVFESNPDFTVAVTRREQDGGYQEWFAEYQEREGEAITRFIEEKRKIFREAVEQGFVERHVAVERTDAPSRVAFDLYTVNKYAIDNGIDIVLHLHWNDYAGRRPRQVGKYSGFAIYVPDKEMPNARASRALAQNIAARLSHFFAPSDMPLEKGVIVEDQELIAVGSNASQERASLLIEYGYIYESQFLDRAVRAVILKELAHQTEWGLVDFFTTETSEVTPGIASILPYRWEESLSLPARDSEGVLALQAALALEGLYPPDGRSKNDCPISGNFGPCTRAALANFQEKYRAEILEPIGLKRGTGTFGKMTAETLNRRFGE</sequence>
<feature type="domain" description="MurNAc-LAA" evidence="1">
    <location>
        <begin position="51"/>
        <end position="268"/>
    </location>
</feature>
<protein>
    <recommendedName>
        <fullName evidence="1">MurNAc-LAA domain-containing protein</fullName>
    </recommendedName>
</protein>
<dbReference type="Gene3D" id="1.10.101.10">
    <property type="entry name" value="PGBD-like superfamily/PGBD"/>
    <property type="match status" value="1"/>
</dbReference>
<reference evidence="2 3" key="1">
    <citation type="submission" date="2017-09" db="EMBL/GenBank/DDBJ databases">
        <title>Depth-based differentiation of microbial function through sediment-hosted aquifers and enrichment of novel symbionts in the deep terrestrial subsurface.</title>
        <authorList>
            <person name="Probst A.J."/>
            <person name="Ladd B."/>
            <person name="Jarett J.K."/>
            <person name="Geller-Mcgrath D.E."/>
            <person name="Sieber C.M."/>
            <person name="Emerson J.B."/>
            <person name="Anantharaman K."/>
            <person name="Thomas B.C."/>
            <person name="Malmstrom R."/>
            <person name="Stieglmeier M."/>
            <person name="Klingl A."/>
            <person name="Woyke T."/>
            <person name="Ryan C.M."/>
            <person name="Banfield J.F."/>
        </authorList>
    </citation>
    <scope>NUCLEOTIDE SEQUENCE [LARGE SCALE GENOMIC DNA]</scope>
    <source>
        <strain evidence="2">CG10_big_fil_rev_8_21_14_0_10_51_16</strain>
    </source>
</reference>
<proteinExistence type="predicted"/>
<dbReference type="SUPFAM" id="SSF53187">
    <property type="entry name" value="Zn-dependent exopeptidases"/>
    <property type="match status" value="1"/>
</dbReference>